<dbReference type="Pfam" id="PF05045">
    <property type="entry name" value="RgpF"/>
    <property type="match status" value="1"/>
</dbReference>
<comment type="caution">
    <text evidence="1">The sequence shown here is derived from an EMBL/GenBank/DDBJ whole genome shotgun (WGS) entry which is preliminary data.</text>
</comment>
<dbReference type="InterPro" id="IPR007739">
    <property type="entry name" value="RgpF"/>
</dbReference>
<dbReference type="Proteomes" id="UP001501803">
    <property type="component" value="Unassembled WGS sequence"/>
</dbReference>
<name>A0ABP7KFN4_9MICO</name>
<dbReference type="RefSeq" id="WP_345064674.1">
    <property type="nucleotide sequence ID" value="NZ_BAABCN010000003.1"/>
</dbReference>
<evidence type="ECO:0000313" key="1">
    <source>
        <dbReference type="EMBL" id="GAA3874266.1"/>
    </source>
</evidence>
<keyword evidence="2" id="KW-1185">Reference proteome</keyword>
<protein>
    <recommendedName>
        <fullName evidence="3">Rhamnan synthesis protein F</fullName>
    </recommendedName>
</protein>
<evidence type="ECO:0008006" key="3">
    <source>
        <dbReference type="Google" id="ProtNLM"/>
    </source>
</evidence>
<dbReference type="EMBL" id="BAABCN010000003">
    <property type="protein sequence ID" value="GAA3874266.1"/>
    <property type="molecule type" value="Genomic_DNA"/>
</dbReference>
<reference evidence="2" key="1">
    <citation type="journal article" date="2019" name="Int. J. Syst. Evol. Microbiol.">
        <title>The Global Catalogue of Microorganisms (GCM) 10K type strain sequencing project: providing services to taxonomists for standard genome sequencing and annotation.</title>
        <authorList>
            <consortium name="The Broad Institute Genomics Platform"/>
            <consortium name="The Broad Institute Genome Sequencing Center for Infectious Disease"/>
            <person name="Wu L."/>
            <person name="Ma J."/>
        </authorList>
    </citation>
    <scope>NUCLEOTIDE SEQUENCE [LARGE SCALE GENOMIC DNA]</scope>
    <source>
        <strain evidence="2">JCM 17021</strain>
    </source>
</reference>
<organism evidence="1 2">
    <name type="scientific">Leifsonia kafniensis</name>
    <dbReference type="NCBI Taxonomy" id="475957"/>
    <lineage>
        <taxon>Bacteria</taxon>
        <taxon>Bacillati</taxon>
        <taxon>Actinomycetota</taxon>
        <taxon>Actinomycetes</taxon>
        <taxon>Micrococcales</taxon>
        <taxon>Microbacteriaceae</taxon>
        <taxon>Leifsonia</taxon>
    </lineage>
</organism>
<proteinExistence type="predicted"/>
<accession>A0ABP7KFN4</accession>
<gene>
    <name evidence="1" type="ORF">GCM10022381_16350</name>
</gene>
<sequence length="269" mass="30058">MAERVLRAVMPSVRIERGSKKLPETDRVALVASFSDDNAVSRSLAILVRELELNSYTVIVVRASADTRPLVWPSDIPSEPIVVRKANVGYDFGSWAVGLKLFPGVRRKKYVIFANDSLVGPFASLTPLIHSFENSSTDVWAATNTRQIRPHLQSFFIGYRNGILADRALRQFWSNLNVETDKQLIIERYEMGLSQLLLAEGLTTSACFESERVVSQTENPTVEGWRNLLKLGFPFVKRELVTNSAVVSDGSDVPAVVHEHFGTDPRGWL</sequence>
<evidence type="ECO:0000313" key="2">
    <source>
        <dbReference type="Proteomes" id="UP001501803"/>
    </source>
</evidence>